<name>A0A5J4WZT2_9EUKA</name>
<proteinExistence type="predicted"/>
<gene>
    <name evidence="1" type="ORF">EZS28_004472</name>
</gene>
<sequence length="168" mass="18261">MSCLSLWVGHLKTKNAKMNANQDYSKNVRQFSELGTLQTHTQGTNSNPAVDLLFAQLNIDVFQSDQQLTPTITTNALILHTALLQLVLGQLVQILQGITGASLQKTDFYATNLSNMQFFGGNTMCSTSYSAQTTQGDTSSRSTTLAATSDDRRARFMIIIACAVFLGA</sequence>
<accession>A0A5J4WZT2</accession>
<dbReference type="Proteomes" id="UP000324800">
    <property type="component" value="Unassembled WGS sequence"/>
</dbReference>
<reference evidence="1 2" key="1">
    <citation type="submission" date="2019-03" db="EMBL/GenBank/DDBJ databases">
        <title>Single cell metagenomics reveals metabolic interactions within the superorganism composed of flagellate Streblomastix strix and complex community of Bacteroidetes bacteria on its surface.</title>
        <authorList>
            <person name="Treitli S.C."/>
            <person name="Kolisko M."/>
            <person name="Husnik F."/>
            <person name="Keeling P."/>
            <person name="Hampl V."/>
        </authorList>
    </citation>
    <scope>NUCLEOTIDE SEQUENCE [LARGE SCALE GENOMIC DNA]</scope>
    <source>
        <strain evidence="1">ST1C</strain>
    </source>
</reference>
<dbReference type="AlphaFoldDB" id="A0A5J4WZT2"/>
<organism evidence="1 2">
    <name type="scientific">Streblomastix strix</name>
    <dbReference type="NCBI Taxonomy" id="222440"/>
    <lineage>
        <taxon>Eukaryota</taxon>
        <taxon>Metamonada</taxon>
        <taxon>Preaxostyla</taxon>
        <taxon>Oxymonadida</taxon>
        <taxon>Streblomastigidae</taxon>
        <taxon>Streblomastix</taxon>
    </lineage>
</organism>
<dbReference type="EMBL" id="SNRW01000639">
    <property type="protein sequence ID" value="KAA6399996.1"/>
    <property type="molecule type" value="Genomic_DNA"/>
</dbReference>
<evidence type="ECO:0000313" key="1">
    <source>
        <dbReference type="EMBL" id="KAA6399996.1"/>
    </source>
</evidence>
<evidence type="ECO:0000313" key="2">
    <source>
        <dbReference type="Proteomes" id="UP000324800"/>
    </source>
</evidence>
<protein>
    <submittedName>
        <fullName evidence="1">Uncharacterized protein</fullName>
    </submittedName>
</protein>
<comment type="caution">
    <text evidence="1">The sequence shown here is derived from an EMBL/GenBank/DDBJ whole genome shotgun (WGS) entry which is preliminary data.</text>
</comment>